<accession>A0A9D1M7H2</accession>
<dbReference type="SMART" id="SM00422">
    <property type="entry name" value="HTH_MERR"/>
    <property type="match status" value="1"/>
</dbReference>
<evidence type="ECO:0000313" key="3">
    <source>
        <dbReference type="EMBL" id="HIU55255.1"/>
    </source>
</evidence>
<gene>
    <name evidence="3" type="ORF">IAB03_05560</name>
</gene>
<dbReference type="InterPro" id="IPR047057">
    <property type="entry name" value="MerR_fam"/>
</dbReference>
<organism evidence="3 4">
    <name type="scientific">Candidatus Gallibacteroides avistercoris</name>
    <dbReference type="NCBI Taxonomy" id="2840833"/>
    <lineage>
        <taxon>Bacteria</taxon>
        <taxon>Pseudomonadati</taxon>
        <taxon>Bacteroidota</taxon>
        <taxon>Bacteroidia</taxon>
        <taxon>Bacteroidales</taxon>
        <taxon>Bacteroidaceae</taxon>
        <taxon>Bacteroidaceae incertae sedis</taxon>
        <taxon>Candidatus Gallibacteroides</taxon>
    </lineage>
</organism>
<protein>
    <submittedName>
        <fullName evidence="3">MerR family transcriptional regulator</fullName>
    </submittedName>
</protein>
<dbReference type="CDD" id="cd04765">
    <property type="entry name" value="HTH_MlrA-like_sg2"/>
    <property type="match status" value="1"/>
</dbReference>
<sequence length="108" mass="12823">MGRDENKLYYTIGEVAEMFQVNESLLRFWEKEFDILSPRKSDRGTRRYSREDVDHVALIYHLVKEKKLTLAGARKQLKDNKEGVKRTHEVIARLMSIREELTAIRDEL</sequence>
<reference evidence="3" key="2">
    <citation type="journal article" date="2021" name="PeerJ">
        <title>Extensive microbial diversity within the chicken gut microbiome revealed by metagenomics and culture.</title>
        <authorList>
            <person name="Gilroy R."/>
            <person name="Ravi A."/>
            <person name="Getino M."/>
            <person name="Pursley I."/>
            <person name="Horton D.L."/>
            <person name="Alikhan N.F."/>
            <person name="Baker D."/>
            <person name="Gharbi K."/>
            <person name="Hall N."/>
            <person name="Watson M."/>
            <person name="Adriaenssens E.M."/>
            <person name="Foster-Nyarko E."/>
            <person name="Jarju S."/>
            <person name="Secka A."/>
            <person name="Antonio M."/>
            <person name="Oren A."/>
            <person name="Chaudhuri R.R."/>
            <person name="La Ragione R."/>
            <person name="Hildebrand F."/>
            <person name="Pallen M.J."/>
        </authorList>
    </citation>
    <scope>NUCLEOTIDE SEQUENCE</scope>
    <source>
        <strain evidence="3">CHK158-818</strain>
    </source>
</reference>
<dbReference type="PANTHER" id="PTHR30204:SF15">
    <property type="entry name" value="BLL5018 PROTEIN"/>
    <property type="match status" value="1"/>
</dbReference>
<dbReference type="EMBL" id="DVNA01000127">
    <property type="protein sequence ID" value="HIU55255.1"/>
    <property type="molecule type" value="Genomic_DNA"/>
</dbReference>
<evidence type="ECO:0000313" key="4">
    <source>
        <dbReference type="Proteomes" id="UP000824112"/>
    </source>
</evidence>
<evidence type="ECO:0000256" key="1">
    <source>
        <dbReference type="ARBA" id="ARBA00023125"/>
    </source>
</evidence>
<dbReference type="InterPro" id="IPR000551">
    <property type="entry name" value="MerR-type_HTH_dom"/>
</dbReference>
<dbReference type="Pfam" id="PF13411">
    <property type="entry name" value="MerR_1"/>
    <property type="match status" value="1"/>
</dbReference>
<evidence type="ECO:0000259" key="2">
    <source>
        <dbReference type="PROSITE" id="PS50937"/>
    </source>
</evidence>
<dbReference type="Proteomes" id="UP000824112">
    <property type="component" value="Unassembled WGS sequence"/>
</dbReference>
<feature type="domain" description="HTH merR-type" evidence="2">
    <location>
        <begin position="9"/>
        <end position="79"/>
    </location>
</feature>
<proteinExistence type="predicted"/>
<dbReference type="GO" id="GO:0003677">
    <property type="term" value="F:DNA binding"/>
    <property type="evidence" value="ECO:0007669"/>
    <property type="project" value="UniProtKB-KW"/>
</dbReference>
<reference evidence="3" key="1">
    <citation type="submission" date="2020-10" db="EMBL/GenBank/DDBJ databases">
        <authorList>
            <person name="Gilroy R."/>
        </authorList>
    </citation>
    <scope>NUCLEOTIDE SEQUENCE</scope>
    <source>
        <strain evidence="3">CHK158-818</strain>
    </source>
</reference>
<dbReference type="GO" id="GO:0003700">
    <property type="term" value="F:DNA-binding transcription factor activity"/>
    <property type="evidence" value="ECO:0007669"/>
    <property type="project" value="InterPro"/>
</dbReference>
<dbReference type="SUPFAM" id="SSF46955">
    <property type="entry name" value="Putative DNA-binding domain"/>
    <property type="match status" value="1"/>
</dbReference>
<comment type="caution">
    <text evidence="3">The sequence shown here is derived from an EMBL/GenBank/DDBJ whole genome shotgun (WGS) entry which is preliminary data.</text>
</comment>
<dbReference type="PROSITE" id="PS50937">
    <property type="entry name" value="HTH_MERR_2"/>
    <property type="match status" value="1"/>
</dbReference>
<dbReference type="InterPro" id="IPR009061">
    <property type="entry name" value="DNA-bd_dom_put_sf"/>
</dbReference>
<name>A0A9D1M7H2_9BACT</name>
<dbReference type="AlphaFoldDB" id="A0A9D1M7H2"/>
<keyword evidence="1" id="KW-0238">DNA-binding</keyword>
<dbReference type="Gene3D" id="1.10.1660.10">
    <property type="match status" value="1"/>
</dbReference>
<dbReference type="PANTHER" id="PTHR30204">
    <property type="entry name" value="REDOX-CYCLING DRUG-SENSING TRANSCRIPTIONAL ACTIVATOR SOXR"/>
    <property type="match status" value="1"/>
</dbReference>